<evidence type="ECO:0000313" key="6">
    <source>
        <dbReference type="Proteomes" id="UP000194873"/>
    </source>
</evidence>
<dbReference type="InterPro" id="IPR001173">
    <property type="entry name" value="Glyco_trans_2-like"/>
</dbReference>
<reference evidence="5 6" key="1">
    <citation type="submission" date="2017-01" db="EMBL/GenBank/DDBJ databases">
        <title>A new Hymenobacter.</title>
        <authorList>
            <person name="Liang Y."/>
            <person name="Feng F."/>
        </authorList>
    </citation>
    <scope>NUCLEOTIDE SEQUENCE [LARGE SCALE GENOMIC DNA]</scope>
    <source>
        <strain evidence="5">MIMBbqt21</strain>
    </source>
</reference>
<keyword evidence="2 5" id="KW-0328">Glycosyltransferase</keyword>
<dbReference type="OrthoDB" id="9810303at2"/>
<dbReference type="Pfam" id="PF00535">
    <property type="entry name" value="Glycos_transf_2"/>
    <property type="match status" value="1"/>
</dbReference>
<organism evidence="5 6">
    <name type="scientific">Hymenobacter crusticola</name>
    <dbReference type="NCBI Taxonomy" id="1770526"/>
    <lineage>
        <taxon>Bacteria</taxon>
        <taxon>Pseudomonadati</taxon>
        <taxon>Bacteroidota</taxon>
        <taxon>Cytophagia</taxon>
        <taxon>Cytophagales</taxon>
        <taxon>Hymenobacteraceae</taxon>
        <taxon>Hymenobacter</taxon>
    </lineage>
</organism>
<dbReference type="FunFam" id="3.90.550.10:FF:000128">
    <property type="entry name" value="Glycosyl transferase family 2"/>
    <property type="match status" value="1"/>
</dbReference>
<evidence type="ECO:0000256" key="2">
    <source>
        <dbReference type="ARBA" id="ARBA00022676"/>
    </source>
</evidence>
<dbReference type="InterPro" id="IPR029044">
    <property type="entry name" value="Nucleotide-diphossugar_trans"/>
</dbReference>
<dbReference type="PANTHER" id="PTHR43398:SF1">
    <property type="entry name" value="DOLICHOL-PHOSPHATE MANNOSYLTRANSFERASE SUBUNIT 1"/>
    <property type="match status" value="1"/>
</dbReference>
<dbReference type="Gene3D" id="3.90.550.10">
    <property type="entry name" value="Spore Coat Polysaccharide Biosynthesis Protein SpsA, Chain A"/>
    <property type="match status" value="1"/>
</dbReference>
<dbReference type="SUPFAM" id="SSF53448">
    <property type="entry name" value="Nucleotide-diphospho-sugar transferases"/>
    <property type="match status" value="1"/>
</dbReference>
<comment type="caution">
    <text evidence="5">The sequence shown here is derived from an EMBL/GenBank/DDBJ whole genome shotgun (WGS) entry which is preliminary data.</text>
</comment>
<dbReference type="GO" id="GO:0004582">
    <property type="term" value="F:dolichyl-phosphate beta-D-mannosyltransferase activity"/>
    <property type="evidence" value="ECO:0007669"/>
    <property type="project" value="InterPro"/>
</dbReference>
<proteinExistence type="inferred from homology"/>
<accession>A0A243WES2</accession>
<dbReference type="EMBL" id="MTSE01000004">
    <property type="protein sequence ID" value="OUJ73969.1"/>
    <property type="molecule type" value="Genomic_DNA"/>
</dbReference>
<dbReference type="GO" id="GO:0009247">
    <property type="term" value="P:glycolipid biosynthetic process"/>
    <property type="evidence" value="ECO:0007669"/>
    <property type="project" value="TreeGrafter"/>
</dbReference>
<dbReference type="GO" id="GO:0016020">
    <property type="term" value="C:membrane"/>
    <property type="evidence" value="ECO:0007669"/>
    <property type="project" value="GOC"/>
</dbReference>
<feature type="domain" description="Glycosyltransferase 2-like" evidence="4">
    <location>
        <begin position="6"/>
        <end position="170"/>
    </location>
</feature>
<protein>
    <submittedName>
        <fullName evidence="5">Dolichyl-phosphate beta-D-mannosyltransferase</fullName>
    </submittedName>
</protein>
<dbReference type="InterPro" id="IPR039528">
    <property type="entry name" value="DPM1-like"/>
</dbReference>
<dbReference type="PANTHER" id="PTHR43398">
    <property type="entry name" value="DOLICHOL-PHOSPHATE MANNOSYLTRANSFERASE SUBUNIT 1"/>
    <property type="match status" value="1"/>
</dbReference>
<evidence type="ECO:0000259" key="4">
    <source>
        <dbReference type="Pfam" id="PF00535"/>
    </source>
</evidence>
<dbReference type="CDD" id="cd06442">
    <property type="entry name" value="DPM1_like"/>
    <property type="match status" value="1"/>
</dbReference>
<keyword evidence="3 5" id="KW-0808">Transferase</keyword>
<dbReference type="Proteomes" id="UP000194873">
    <property type="component" value="Unassembled WGS sequence"/>
</dbReference>
<name>A0A243WES2_9BACT</name>
<dbReference type="RefSeq" id="WP_086593813.1">
    <property type="nucleotide sequence ID" value="NZ_MTSE01000004.1"/>
</dbReference>
<comment type="similarity">
    <text evidence="1">Belongs to the glycosyltransferase 2 family.</text>
</comment>
<dbReference type="AlphaFoldDB" id="A0A243WES2"/>
<keyword evidence="6" id="KW-1185">Reference proteome</keyword>
<evidence type="ECO:0000256" key="1">
    <source>
        <dbReference type="ARBA" id="ARBA00006739"/>
    </source>
</evidence>
<sequence>MNSGLVLIPTYNERENAELIIRKVFSLPKPFDLLVIDDGSPDGTADIVRSLMQEFPGRLFLEERKGKMGLGTAYIHGFRWALMRDYEYVFEMDADFSHNPDDLLKLHNACAVDGYDLAIGSRYIQGVNVVNWPMDRVLMSWFASAYVRFVTGMPIMDATAGFKCYTARVLRTVLRHRIRFVGYAFQIEMKWLAYKYGFRIKEVPIIFTDRTRGASKMSKGIFKEAFFGVVQMKVYSWFHRFKRATADSSHNTSDAISVTAATSTPKSR</sequence>
<gene>
    <name evidence="5" type="ORF">BXP70_09430</name>
</gene>
<evidence type="ECO:0000256" key="3">
    <source>
        <dbReference type="ARBA" id="ARBA00022679"/>
    </source>
</evidence>
<evidence type="ECO:0000313" key="5">
    <source>
        <dbReference type="EMBL" id="OUJ73969.1"/>
    </source>
</evidence>